<sequence>MVQAYILIQTEVGRARDVAGLIADLAGVVRVDAVTGPYDVVVLTEANTVDELGKLIVSKVQMVPGITRTLTCSVVRL</sequence>
<dbReference type="InterPro" id="IPR011008">
    <property type="entry name" value="Dimeric_a/b-barrel"/>
</dbReference>
<evidence type="ECO:0000313" key="3">
    <source>
        <dbReference type="Proteomes" id="UP000199385"/>
    </source>
</evidence>
<dbReference type="InterPro" id="IPR019887">
    <property type="entry name" value="Tscrpt_reg_AsnC/Lrp_C"/>
</dbReference>
<protein>
    <submittedName>
        <fullName evidence="2">AsnC family protein</fullName>
    </submittedName>
</protein>
<dbReference type="EMBL" id="LT594323">
    <property type="protein sequence ID" value="SBT53089.1"/>
    <property type="molecule type" value="Genomic_DNA"/>
</dbReference>
<dbReference type="AlphaFoldDB" id="A0A1A9AA65"/>
<gene>
    <name evidence="2" type="ORF">GA0070611_5947</name>
</gene>
<dbReference type="PATRIC" id="fig|261654.4.peg.6019"/>
<feature type="domain" description="Transcription regulator AsnC/Lrp ligand binding" evidence="1">
    <location>
        <begin position="6"/>
        <end position="75"/>
    </location>
</feature>
<accession>A0A1A9AA65</accession>
<evidence type="ECO:0000259" key="1">
    <source>
        <dbReference type="Pfam" id="PF01037"/>
    </source>
</evidence>
<dbReference type="STRING" id="261654.GA0070611_5947"/>
<dbReference type="OrthoDB" id="9797216at2"/>
<dbReference type="RefSeq" id="WP_013284547.1">
    <property type="nucleotide sequence ID" value="NZ_LT594323.1"/>
</dbReference>
<dbReference type="GeneID" id="43279301"/>
<dbReference type="SUPFAM" id="SSF54909">
    <property type="entry name" value="Dimeric alpha+beta barrel"/>
    <property type="match status" value="1"/>
</dbReference>
<name>A0A1A9AA65_9ACTN</name>
<evidence type="ECO:0000313" key="2">
    <source>
        <dbReference type="EMBL" id="SBT53089.1"/>
    </source>
</evidence>
<proteinExistence type="predicted"/>
<dbReference type="Proteomes" id="UP000199385">
    <property type="component" value="Chromosome I"/>
</dbReference>
<dbReference type="Pfam" id="PF01037">
    <property type="entry name" value="AsnC_trans_reg"/>
    <property type="match status" value="1"/>
</dbReference>
<dbReference type="Gene3D" id="3.30.70.920">
    <property type="match status" value="1"/>
</dbReference>
<keyword evidence="3" id="KW-1185">Reference proteome</keyword>
<organism evidence="2 3">
    <name type="scientific">Micromonospora auratinigra</name>
    <dbReference type="NCBI Taxonomy" id="261654"/>
    <lineage>
        <taxon>Bacteria</taxon>
        <taxon>Bacillati</taxon>
        <taxon>Actinomycetota</taxon>
        <taxon>Actinomycetes</taxon>
        <taxon>Micromonosporales</taxon>
        <taxon>Micromonosporaceae</taxon>
        <taxon>Micromonospora</taxon>
    </lineage>
</organism>
<reference evidence="3" key="1">
    <citation type="submission" date="2016-06" db="EMBL/GenBank/DDBJ databases">
        <authorList>
            <person name="Varghese N."/>
            <person name="Submissions Spin"/>
        </authorList>
    </citation>
    <scope>NUCLEOTIDE SEQUENCE [LARGE SCALE GENOMIC DNA]</scope>
    <source>
        <strain evidence="3">DSM 44815</strain>
    </source>
</reference>